<gene>
    <name evidence="1" type="ORF">SAMN04488541_10965</name>
</gene>
<evidence type="ECO:0000313" key="2">
    <source>
        <dbReference type="Proteomes" id="UP000199513"/>
    </source>
</evidence>
<dbReference type="EMBL" id="FONY01000096">
    <property type="protein sequence ID" value="SFF63344.1"/>
    <property type="molecule type" value="Genomic_DNA"/>
</dbReference>
<dbReference type="RefSeq" id="WP_177217520.1">
    <property type="nucleotide sequence ID" value="NZ_FONY01000096.1"/>
</dbReference>
<dbReference type="AlphaFoldDB" id="A0A1I2K8U4"/>
<reference evidence="1 2" key="1">
    <citation type="submission" date="2016-10" db="EMBL/GenBank/DDBJ databases">
        <authorList>
            <person name="de Groot N.N."/>
        </authorList>
    </citation>
    <scope>NUCLEOTIDE SEQUENCE [LARGE SCALE GENOMIC DNA]</scope>
    <source>
        <strain>GEY</strain>
        <strain evidence="2">DSM 9560</strain>
    </source>
</reference>
<dbReference type="STRING" id="1003.SAMN04488541_10965"/>
<organism evidence="1 2">
    <name type="scientific">Thermoflexibacter ruber</name>
    <dbReference type="NCBI Taxonomy" id="1003"/>
    <lineage>
        <taxon>Bacteria</taxon>
        <taxon>Pseudomonadati</taxon>
        <taxon>Bacteroidota</taxon>
        <taxon>Cytophagia</taxon>
        <taxon>Cytophagales</taxon>
        <taxon>Thermoflexibacteraceae</taxon>
        <taxon>Thermoflexibacter</taxon>
    </lineage>
</organism>
<proteinExistence type="predicted"/>
<protein>
    <submittedName>
        <fullName evidence="1">Uncharacterized protein</fullName>
    </submittedName>
</protein>
<accession>A0A1I2K8U4</accession>
<keyword evidence="2" id="KW-1185">Reference proteome</keyword>
<dbReference type="Proteomes" id="UP000199513">
    <property type="component" value="Unassembled WGS sequence"/>
</dbReference>
<sequence length="48" mass="5777">MKKLVEKNSKIQKFKNSKIQKFKNSKIQKFFSLRTLLENPQLLFLSSF</sequence>
<name>A0A1I2K8U4_9BACT</name>
<evidence type="ECO:0000313" key="1">
    <source>
        <dbReference type="EMBL" id="SFF63344.1"/>
    </source>
</evidence>